<dbReference type="Pfam" id="PF11807">
    <property type="entry name" value="UstYa"/>
    <property type="match status" value="1"/>
</dbReference>
<keyword evidence="8" id="KW-0325">Glycoprotein</keyword>
<evidence type="ECO:0000256" key="6">
    <source>
        <dbReference type="ARBA" id="ARBA00023026"/>
    </source>
</evidence>
<keyword evidence="5" id="KW-0560">Oxidoreductase</keyword>
<feature type="compositionally biased region" description="Polar residues" evidence="10">
    <location>
        <begin position="1"/>
        <end position="16"/>
    </location>
</feature>
<comment type="caution">
    <text evidence="12">The sequence shown here is derived from an EMBL/GenBank/DDBJ whole genome shotgun (WGS) entry which is preliminary data.</text>
</comment>
<dbReference type="InterPro" id="IPR021765">
    <property type="entry name" value="UstYa-like"/>
</dbReference>
<gene>
    <name evidence="12" type="ORF">DHEL01_v209112</name>
</gene>
<comment type="similarity">
    <text evidence="9">Belongs to the ustYa family.</text>
</comment>
<evidence type="ECO:0000256" key="10">
    <source>
        <dbReference type="SAM" id="MobiDB-lite"/>
    </source>
</evidence>
<keyword evidence="4 11" id="KW-1133">Transmembrane helix</keyword>
<evidence type="ECO:0000256" key="7">
    <source>
        <dbReference type="ARBA" id="ARBA00023136"/>
    </source>
</evidence>
<proteinExistence type="inferred from homology"/>
<dbReference type="PANTHER" id="PTHR33365:SF4">
    <property type="entry name" value="CYCLOCHLOROTINE BIOSYNTHESIS PROTEIN O"/>
    <property type="match status" value="1"/>
</dbReference>
<comment type="pathway">
    <text evidence="2">Mycotoxin biosynthesis.</text>
</comment>
<keyword evidence="13" id="KW-1185">Reference proteome</keyword>
<evidence type="ECO:0000256" key="3">
    <source>
        <dbReference type="ARBA" id="ARBA00022692"/>
    </source>
</evidence>
<keyword evidence="3 11" id="KW-0812">Transmembrane</keyword>
<protein>
    <recommendedName>
        <fullName evidence="14">Tat pathway signal sequence</fullName>
    </recommendedName>
</protein>
<dbReference type="PANTHER" id="PTHR33365">
    <property type="entry name" value="YALI0B05434P"/>
    <property type="match status" value="1"/>
</dbReference>
<evidence type="ECO:0000256" key="9">
    <source>
        <dbReference type="ARBA" id="ARBA00035112"/>
    </source>
</evidence>
<dbReference type="STRING" id="158607.A0A2P5HQG4"/>
<dbReference type="Proteomes" id="UP000094444">
    <property type="component" value="Unassembled WGS sequence"/>
</dbReference>
<evidence type="ECO:0000256" key="5">
    <source>
        <dbReference type="ARBA" id="ARBA00023002"/>
    </source>
</evidence>
<keyword evidence="7 11" id="KW-0472">Membrane</keyword>
<comment type="subcellular location">
    <subcellularLocation>
        <location evidence="1">Membrane</location>
        <topology evidence="1">Single-pass membrane protein</topology>
    </subcellularLocation>
</comment>
<evidence type="ECO:0000256" key="4">
    <source>
        <dbReference type="ARBA" id="ARBA00022989"/>
    </source>
</evidence>
<evidence type="ECO:0000313" key="12">
    <source>
        <dbReference type="EMBL" id="POS72494.1"/>
    </source>
</evidence>
<keyword evidence="6" id="KW-0843">Virulence</keyword>
<dbReference type="AlphaFoldDB" id="A0A2P5HQG4"/>
<accession>A0A2P5HQG4</accession>
<sequence>MDNHGSGTASRSSSETLKPEAWGEETDEMLQSHEKQFDRRLRARRWPWQNFALSLSLAVNVIFAIVLWTSHVNHFHSQGSYETGFDSDFGGVLEEIEIVKKDYEGGVVTSDDGTRTLWYSQPDGPESPVRFMGDPSPEVDEAWDDLTSGLLIDYDDPNNEYGLEGRTFRWPNSDKYFMGLGVYHALHCLVSSVCVGNIDKTPDYPFEDHPGEPPIKMHTGHCIEHLRQSLLCHADLTPLYGRLTDASGDKLAFAAADLYETHTCRNFTRIHEWTRKRVTDFADQDAVSRAWAKGERFQLHGQ</sequence>
<feature type="transmembrane region" description="Helical" evidence="11">
    <location>
        <begin position="48"/>
        <end position="68"/>
    </location>
</feature>
<dbReference type="GO" id="GO:0043386">
    <property type="term" value="P:mycotoxin biosynthetic process"/>
    <property type="evidence" value="ECO:0007669"/>
    <property type="project" value="InterPro"/>
</dbReference>
<dbReference type="GO" id="GO:0016020">
    <property type="term" value="C:membrane"/>
    <property type="evidence" value="ECO:0007669"/>
    <property type="project" value="UniProtKB-SubCell"/>
</dbReference>
<feature type="region of interest" description="Disordered" evidence="10">
    <location>
        <begin position="1"/>
        <end position="29"/>
    </location>
</feature>
<dbReference type="InParanoid" id="A0A2P5HQG4"/>
<evidence type="ECO:0000256" key="1">
    <source>
        <dbReference type="ARBA" id="ARBA00004167"/>
    </source>
</evidence>
<dbReference type="GO" id="GO:0016491">
    <property type="term" value="F:oxidoreductase activity"/>
    <property type="evidence" value="ECO:0007669"/>
    <property type="project" value="UniProtKB-KW"/>
</dbReference>
<organism evidence="12 13">
    <name type="scientific">Diaporthe helianthi</name>
    <dbReference type="NCBI Taxonomy" id="158607"/>
    <lineage>
        <taxon>Eukaryota</taxon>
        <taxon>Fungi</taxon>
        <taxon>Dikarya</taxon>
        <taxon>Ascomycota</taxon>
        <taxon>Pezizomycotina</taxon>
        <taxon>Sordariomycetes</taxon>
        <taxon>Sordariomycetidae</taxon>
        <taxon>Diaporthales</taxon>
        <taxon>Diaporthaceae</taxon>
        <taxon>Diaporthe</taxon>
    </lineage>
</organism>
<evidence type="ECO:0000256" key="2">
    <source>
        <dbReference type="ARBA" id="ARBA00004685"/>
    </source>
</evidence>
<evidence type="ECO:0000256" key="8">
    <source>
        <dbReference type="ARBA" id="ARBA00023180"/>
    </source>
</evidence>
<name>A0A2P5HQG4_DIAHE</name>
<dbReference type="EMBL" id="MAVT02000988">
    <property type="protein sequence ID" value="POS72494.1"/>
    <property type="molecule type" value="Genomic_DNA"/>
</dbReference>
<evidence type="ECO:0008006" key="14">
    <source>
        <dbReference type="Google" id="ProtNLM"/>
    </source>
</evidence>
<dbReference type="OrthoDB" id="3687641at2759"/>
<evidence type="ECO:0000313" key="13">
    <source>
        <dbReference type="Proteomes" id="UP000094444"/>
    </source>
</evidence>
<reference evidence="12" key="1">
    <citation type="submission" date="2017-09" db="EMBL/GenBank/DDBJ databases">
        <title>Polyketide synthases of a Diaporthe helianthi virulent isolate.</title>
        <authorList>
            <person name="Baroncelli R."/>
        </authorList>
    </citation>
    <scope>NUCLEOTIDE SEQUENCE [LARGE SCALE GENOMIC DNA]</scope>
    <source>
        <strain evidence="12">7/96</strain>
    </source>
</reference>
<evidence type="ECO:0000256" key="11">
    <source>
        <dbReference type="SAM" id="Phobius"/>
    </source>
</evidence>